<dbReference type="EMBL" id="JFFI01000608">
    <property type="protein sequence ID" value="KXH66739.1"/>
    <property type="molecule type" value="Genomic_DNA"/>
</dbReference>
<dbReference type="Proteomes" id="UP000070121">
    <property type="component" value="Unassembled WGS sequence"/>
</dbReference>
<dbReference type="SUPFAM" id="SSF48264">
    <property type="entry name" value="Cytochrome P450"/>
    <property type="match status" value="1"/>
</dbReference>
<dbReference type="PROSITE" id="PS00086">
    <property type="entry name" value="CYTOCHROME_P450"/>
    <property type="match status" value="1"/>
</dbReference>
<dbReference type="PANTHER" id="PTHR47582">
    <property type="entry name" value="P450, PUTATIVE (EUROFUNG)-RELATED"/>
    <property type="match status" value="1"/>
</dbReference>
<dbReference type="PANTHER" id="PTHR47582:SF1">
    <property type="entry name" value="P450, PUTATIVE (EUROFUNG)-RELATED"/>
    <property type="match status" value="1"/>
</dbReference>
<sequence length="294" mass="32258">MSRTIVPSVIAFKAFKARTEVIAALESYIKREEDFGAKVPLFTRDRFSAEREFGMSIHNSAKIEILLATALANISTLVFWLLSNIYSQPDLLAQVRLELLSTAVTENQTDENGVKMTLHLGKIKQHCPLLLSCAQETERYNIVDNITRTVMADTTISDGDRSYLLKKGNNVQMPLSIVHGDAKVWGDEPESWQGDQFLNLGYNTSSPPGFLPFGGGKHICPGRHLASGLLLGIAAQLILNVDLKGMDGGPIRVPKAKVPWAATGIGRPEPGPELRLPKPMDGTSVCSQVREVYM</sequence>
<dbReference type="InterPro" id="IPR017972">
    <property type="entry name" value="Cyt_P450_CS"/>
</dbReference>
<name>A0A135V285_9PEZI</name>
<comment type="similarity">
    <text evidence="3">Belongs to the cytochrome P450 family.</text>
</comment>
<keyword evidence="2 3" id="KW-0408">Iron</keyword>
<dbReference type="InterPro" id="IPR053007">
    <property type="entry name" value="CYP450_monoxygenase_sec-met"/>
</dbReference>
<dbReference type="STRING" id="1209931.A0A135V285"/>
<accession>A0A135V285</accession>
<comment type="caution">
    <text evidence="4">The sequence shown here is derived from an EMBL/GenBank/DDBJ whole genome shotgun (WGS) entry which is preliminary data.</text>
</comment>
<dbReference type="GO" id="GO:0016705">
    <property type="term" value="F:oxidoreductase activity, acting on paired donors, with incorporation or reduction of molecular oxygen"/>
    <property type="evidence" value="ECO:0007669"/>
    <property type="project" value="InterPro"/>
</dbReference>
<dbReference type="AlphaFoldDB" id="A0A135V285"/>
<dbReference type="GO" id="GO:0004497">
    <property type="term" value="F:monooxygenase activity"/>
    <property type="evidence" value="ECO:0007669"/>
    <property type="project" value="UniProtKB-KW"/>
</dbReference>
<dbReference type="GO" id="GO:0020037">
    <property type="term" value="F:heme binding"/>
    <property type="evidence" value="ECO:0007669"/>
    <property type="project" value="InterPro"/>
</dbReference>
<proteinExistence type="inferred from homology"/>
<evidence type="ECO:0000256" key="2">
    <source>
        <dbReference type="ARBA" id="ARBA00023004"/>
    </source>
</evidence>
<keyword evidence="5" id="KW-1185">Reference proteome</keyword>
<evidence type="ECO:0000313" key="5">
    <source>
        <dbReference type="Proteomes" id="UP000070121"/>
    </source>
</evidence>
<reference evidence="4 5" key="1">
    <citation type="submission" date="2014-02" db="EMBL/GenBank/DDBJ databases">
        <title>The genome sequence of Colletotrichum salicis CBS 607.94.</title>
        <authorList>
            <person name="Baroncelli R."/>
            <person name="Thon M.R."/>
        </authorList>
    </citation>
    <scope>NUCLEOTIDE SEQUENCE [LARGE SCALE GENOMIC DNA]</scope>
    <source>
        <strain evidence="4 5">CBS 607.94</strain>
    </source>
</reference>
<dbReference type="Pfam" id="PF00067">
    <property type="entry name" value="p450"/>
    <property type="match status" value="1"/>
</dbReference>
<organism evidence="4 5">
    <name type="scientific">Colletotrichum salicis</name>
    <dbReference type="NCBI Taxonomy" id="1209931"/>
    <lineage>
        <taxon>Eukaryota</taxon>
        <taxon>Fungi</taxon>
        <taxon>Dikarya</taxon>
        <taxon>Ascomycota</taxon>
        <taxon>Pezizomycotina</taxon>
        <taxon>Sordariomycetes</taxon>
        <taxon>Hypocreomycetidae</taxon>
        <taxon>Glomerellales</taxon>
        <taxon>Glomerellaceae</taxon>
        <taxon>Colletotrichum</taxon>
        <taxon>Colletotrichum acutatum species complex</taxon>
    </lineage>
</organism>
<keyword evidence="3" id="KW-0349">Heme</keyword>
<dbReference type="GO" id="GO:0005506">
    <property type="term" value="F:iron ion binding"/>
    <property type="evidence" value="ECO:0007669"/>
    <property type="project" value="InterPro"/>
</dbReference>
<gene>
    <name evidence="4" type="ORF">CSAL01_12124</name>
</gene>
<protein>
    <submittedName>
        <fullName evidence="4">Prostacyclin synthase</fullName>
    </submittedName>
</protein>
<dbReference type="OrthoDB" id="1470350at2759"/>
<keyword evidence="1 3" id="KW-0479">Metal-binding</keyword>
<evidence type="ECO:0000256" key="1">
    <source>
        <dbReference type="ARBA" id="ARBA00022723"/>
    </source>
</evidence>
<evidence type="ECO:0000313" key="4">
    <source>
        <dbReference type="EMBL" id="KXH66739.1"/>
    </source>
</evidence>
<evidence type="ECO:0000256" key="3">
    <source>
        <dbReference type="RuleBase" id="RU000461"/>
    </source>
</evidence>
<dbReference type="InterPro" id="IPR001128">
    <property type="entry name" value="Cyt_P450"/>
</dbReference>
<keyword evidence="3" id="KW-0560">Oxidoreductase</keyword>
<keyword evidence="3" id="KW-0503">Monooxygenase</keyword>
<dbReference type="Gene3D" id="1.10.630.10">
    <property type="entry name" value="Cytochrome P450"/>
    <property type="match status" value="1"/>
</dbReference>
<dbReference type="InterPro" id="IPR036396">
    <property type="entry name" value="Cyt_P450_sf"/>
</dbReference>